<reference evidence="6" key="1">
    <citation type="submission" date="2016-11" db="EMBL/GenBank/DDBJ databases">
        <title>Actinomyces gypaetusis sp. nov. isolated from Gypaetus barbatus in Qinghai Tibet Plateau China.</title>
        <authorList>
            <person name="Meng X."/>
        </authorList>
    </citation>
    <scope>NUCLEOTIDE SEQUENCE [LARGE SCALE GENOMIC DNA]</scope>
    <source>
        <strain evidence="6">DSM 15383</strain>
    </source>
</reference>
<feature type="region of interest" description="Disordered" evidence="2">
    <location>
        <begin position="202"/>
        <end position="224"/>
    </location>
</feature>
<accession>A0A1Q5PMC3</accession>
<organism evidence="5 6">
    <name type="scientific">Boudabousia marimammalium</name>
    <dbReference type="NCBI Taxonomy" id="156892"/>
    <lineage>
        <taxon>Bacteria</taxon>
        <taxon>Bacillati</taxon>
        <taxon>Actinomycetota</taxon>
        <taxon>Actinomycetes</taxon>
        <taxon>Actinomycetales</taxon>
        <taxon>Actinomycetaceae</taxon>
        <taxon>Boudabousia</taxon>
    </lineage>
</organism>
<feature type="domain" description="SLH" evidence="4">
    <location>
        <begin position="478"/>
        <end position="541"/>
    </location>
</feature>
<dbReference type="InterPro" id="IPR036505">
    <property type="entry name" value="Amidase/PGRP_sf"/>
</dbReference>
<feature type="domain" description="SLH" evidence="4">
    <location>
        <begin position="543"/>
        <end position="606"/>
    </location>
</feature>
<dbReference type="GO" id="GO:0008270">
    <property type="term" value="F:zinc ion binding"/>
    <property type="evidence" value="ECO:0007669"/>
    <property type="project" value="InterPro"/>
</dbReference>
<dbReference type="OrthoDB" id="514320at2"/>
<dbReference type="PANTHER" id="PTHR11022:SF41">
    <property type="entry name" value="PEPTIDOGLYCAN-RECOGNITION PROTEIN LC-RELATED"/>
    <property type="match status" value="1"/>
</dbReference>
<evidence type="ECO:0000256" key="3">
    <source>
        <dbReference type="SAM" id="SignalP"/>
    </source>
</evidence>
<dbReference type="InterPro" id="IPR015510">
    <property type="entry name" value="PGRP"/>
</dbReference>
<comment type="caution">
    <text evidence="5">The sequence shown here is derived from an EMBL/GenBank/DDBJ whole genome shotgun (WGS) entry which is preliminary data.</text>
</comment>
<name>A0A1Q5PMC3_9ACTO</name>
<proteinExistence type="inferred from homology"/>
<dbReference type="PROSITE" id="PS51272">
    <property type="entry name" value="SLH"/>
    <property type="match status" value="3"/>
</dbReference>
<keyword evidence="6" id="KW-1185">Reference proteome</keyword>
<dbReference type="Pfam" id="PF00395">
    <property type="entry name" value="SLH"/>
    <property type="match status" value="1"/>
</dbReference>
<dbReference type="Proteomes" id="UP000186465">
    <property type="component" value="Unassembled WGS sequence"/>
</dbReference>
<dbReference type="RefSeq" id="WP_075361737.1">
    <property type="nucleotide sequence ID" value="NZ_MPDM01000005.1"/>
</dbReference>
<dbReference type="PANTHER" id="PTHR11022">
    <property type="entry name" value="PEPTIDOGLYCAN RECOGNITION PROTEIN"/>
    <property type="match status" value="1"/>
</dbReference>
<dbReference type="InterPro" id="IPR002502">
    <property type="entry name" value="Amidase_domain"/>
</dbReference>
<dbReference type="CDD" id="cd06583">
    <property type="entry name" value="PGRP"/>
    <property type="match status" value="1"/>
</dbReference>
<dbReference type="AlphaFoldDB" id="A0A1Q5PMC3"/>
<gene>
    <name evidence="5" type="ORF">BM477_05800</name>
</gene>
<feature type="domain" description="SLH" evidence="4">
    <location>
        <begin position="615"/>
        <end position="673"/>
    </location>
</feature>
<dbReference type="Gene3D" id="3.40.80.10">
    <property type="entry name" value="Peptidoglycan recognition protein-like"/>
    <property type="match status" value="1"/>
</dbReference>
<dbReference type="STRING" id="156892.BM477_05800"/>
<dbReference type="EMBL" id="MPDM01000005">
    <property type="protein sequence ID" value="OKL48708.1"/>
    <property type="molecule type" value="Genomic_DNA"/>
</dbReference>
<dbReference type="InterPro" id="IPR001119">
    <property type="entry name" value="SLH_dom"/>
</dbReference>
<feature type="region of interest" description="Disordered" evidence="2">
    <location>
        <begin position="49"/>
        <end position="69"/>
    </location>
</feature>
<feature type="chain" id="PRO_5039449454" description="SLH domain-containing protein" evidence="3">
    <location>
        <begin position="18"/>
        <end position="673"/>
    </location>
</feature>
<dbReference type="SMART" id="SM00644">
    <property type="entry name" value="Ami_2"/>
    <property type="match status" value="1"/>
</dbReference>
<dbReference type="Pfam" id="PF01510">
    <property type="entry name" value="Amidase_2"/>
    <property type="match status" value="1"/>
</dbReference>
<dbReference type="InterPro" id="IPR006619">
    <property type="entry name" value="PGRP_domain_met/bac"/>
</dbReference>
<dbReference type="GO" id="GO:0008745">
    <property type="term" value="F:N-acetylmuramoyl-L-alanine amidase activity"/>
    <property type="evidence" value="ECO:0007669"/>
    <property type="project" value="InterPro"/>
</dbReference>
<evidence type="ECO:0000259" key="4">
    <source>
        <dbReference type="PROSITE" id="PS51272"/>
    </source>
</evidence>
<comment type="similarity">
    <text evidence="1">Belongs to the N-acetylmuramoyl-L-alanine amidase 2 family.</text>
</comment>
<protein>
    <recommendedName>
        <fullName evidence="4">SLH domain-containing protein</fullName>
    </recommendedName>
</protein>
<evidence type="ECO:0000256" key="1">
    <source>
        <dbReference type="ARBA" id="ARBA00007553"/>
    </source>
</evidence>
<dbReference type="SMART" id="SM00701">
    <property type="entry name" value="PGRP"/>
    <property type="match status" value="1"/>
</dbReference>
<keyword evidence="3" id="KW-0732">Signal</keyword>
<dbReference type="GO" id="GO:0009253">
    <property type="term" value="P:peptidoglycan catabolic process"/>
    <property type="evidence" value="ECO:0007669"/>
    <property type="project" value="InterPro"/>
</dbReference>
<dbReference type="SUPFAM" id="SSF55846">
    <property type="entry name" value="N-acetylmuramoyl-L-alanine amidase-like"/>
    <property type="match status" value="1"/>
</dbReference>
<sequence length="673" mass="73835">MRILVGASVALSLVAGAFSSFNPVVGSPEITAWPGVNGAQVAAETSGTDDLNGIVTRNDEDSPAEEPSAQTYRMDLVPTIPTAAEGVDKHGIPLPGGTIEPEAVTFRRALTTDITVLGLTWKTSPSDVVVYYRFLVDGNWLPWNHLNHQSEDQISEREGARFLERGGTEVAAITNATMVEAKLMVSPGQTLPEEPEITIVSSQSPAGQENEGEDNPDFQNGPAIEAGHHLRDANHGEGTGHREAADYVEHSDLVNAPIRSTYFSAIPLVVKSAKQNPRPRLRRPEILSRQAWGADPKLLDWKVEYGHPKAIIVHHTATGGDHATKAQIPGLIRNIYYFHAKVRGWGDIGYNVIIDRFGRAWQGRNGNVQLNPVAAHAWGVNSVTFGISVLGSYESAEISPAAEQKLAEVVAWKADQMGLNPLGQVTFTEKAKGHKPPFTAPVVGGHRDVGSTSCPGNALYMQLQRVRNKAAQYMVTGPRLPFVDVDDDNLFLNEITWMKAQGLSTGWEDGTYRPWTPVQRDAVITFLHRMVKGTTVEVPTENTVEEFVDVPPGTAFYKEISWAKANGISTGWSDGTFRPTAATNRDAMAAFLYRMCHQYPQACSQTARNATVDGRPQFFKDVPPSHPFYEQIQWMGYSGLSTGWNTPQGREYRPWKATNRDAMAAFLKRMSVQ</sequence>
<evidence type="ECO:0000313" key="5">
    <source>
        <dbReference type="EMBL" id="OKL48708.1"/>
    </source>
</evidence>
<evidence type="ECO:0000313" key="6">
    <source>
        <dbReference type="Proteomes" id="UP000186465"/>
    </source>
</evidence>
<feature type="signal peptide" evidence="3">
    <location>
        <begin position="1"/>
        <end position="17"/>
    </location>
</feature>
<evidence type="ECO:0000256" key="2">
    <source>
        <dbReference type="SAM" id="MobiDB-lite"/>
    </source>
</evidence>